<keyword evidence="2" id="KW-0560">Oxidoreductase</keyword>
<dbReference type="PANTHER" id="PTHR43639:SF1">
    <property type="entry name" value="SHORT-CHAIN DEHYDROGENASE_REDUCTASE FAMILY PROTEIN"/>
    <property type="match status" value="1"/>
</dbReference>
<dbReference type="SUPFAM" id="SSF51735">
    <property type="entry name" value="NAD(P)-binding Rossmann-fold domains"/>
    <property type="match status" value="1"/>
</dbReference>
<evidence type="ECO:0000313" key="4">
    <source>
        <dbReference type="Proteomes" id="UP000483286"/>
    </source>
</evidence>
<dbReference type="Pfam" id="PF13561">
    <property type="entry name" value="adh_short_C2"/>
    <property type="match status" value="1"/>
</dbReference>
<dbReference type="EMBL" id="WQLB01000061">
    <property type="protein sequence ID" value="MVN89418.1"/>
    <property type="molecule type" value="Genomic_DNA"/>
</dbReference>
<reference evidence="3 4" key="1">
    <citation type="submission" date="2019-12" db="EMBL/GenBank/DDBJ databases">
        <title>Deinococcus sp. HMF7620 Genome sequencing and assembly.</title>
        <authorList>
            <person name="Kang H."/>
            <person name="Kim H."/>
            <person name="Joh K."/>
        </authorList>
    </citation>
    <scope>NUCLEOTIDE SEQUENCE [LARGE SCALE GENOMIC DNA]</scope>
    <source>
        <strain evidence="3 4">HMF7620</strain>
    </source>
</reference>
<organism evidence="3 4">
    <name type="scientific">Deinococcus arboris</name>
    <dbReference type="NCBI Taxonomy" id="2682977"/>
    <lineage>
        <taxon>Bacteria</taxon>
        <taxon>Thermotogati</taxon>
        <taxon>Deinococcota</taxon>
        <taxon>Deinococci</taxon>
        <taxon>Deinococcales</taxon>
        <taxon>Deinococcaceae</taxon>
        <taxon>Deinococcus</taxon>
    </lineage>
</organism>
<dbReference type="GO" id="GO:0016491">
    <property type="term" value="F:oxidoreductase activity"/>
    <property type="evidence" value="ECO:0007669"/>
    <property type="project" value="UniProtKB-KW"/>
</dbReference>
<comment type="similarity">
    <text evidence="1">Belongs to the short-chain dehydrogenases/reductases (SDR) family.</text>
</comment>
<dbReference type="Gene3D" id="3.40.50.720">
    <property type="entry name" value="NAD(P)-binding Rossmann-like Domain"/>
    <property type="match status" value="1"/>
</dbReference>
<dbReference type="AlphaFoldDB" id="A0A7C9LP03"/>
<dbReference type="InterPro" id="IPR002347">
    <property type="entry name" value="SDR_fam"/>
</dbReference>
<dbReference type="PANTHER" id="PTHR43639">
    <property type="entry name" value="OXIDOREDUCTASE, SHORT-CHAIN DEHYDROGENASE/REDUCTASE FAMILY (AFU_ORTHOLOGUE AFUA_5G02870)"/>
    <property type="match status" value="1"/>
</dbReference>
<evidence type="ECO:0000313" key="3">
    <source>
        <dbReference type="EMBL" id="MVN89418.1"/>
    </source>
</evidence>
<sequence>MTEPTRVVITGGSNGIGRALVEHFARKGAQVTFTYHTDEASARHVQGTLTREGHAVTCEALNVTSSAQVQQFATALSDRHAALDALINNAGVSDNTPFSAYDRNHWQDSLNSNFFGAVELSHHLEAPLRRAQGSIINMSSIRGLTDHGRAGVMAYSAAKAALLNFTATLAKELAPHVRVNAIAPGFVDTRMLRASTPDRLEHFKQGALIKRLVTCEEIAQAAEFLFTCRAVTGQTLVVDGGYTLGN</sequence>
<keyword evidence="4" id="KW-1185">Reference proteome</keyword>
<name>A0A7C9LP03_9DEIO</name>
<dbReference type="Proteomes" id="UP000483286">
    <property type="component" value="Unassembled WGS sequence"/>
</dbReference>
<accession>A0A7C9LP03</accession>
<evidence type="ECO:0000256" key="2">
    <source>
        <dbReference type="ARBA" id="ARBA00023002"/>
    </source>
</evidence>
<dbReference type="PRINTS" id="PR00080">
    <property type="entry name" value="SDRFAMILY"/>
</dbReference>
<dbReference type="RefSeq" id="WP_157461677.1">
    <property type="nucleotide sequence ID" value="NZ_WQLB01000061.1"/>
</dbReference>
<proteinExistence type="inferred from homology"/>
<dbReference type="PRINTS" id="PR00081">
    <property type="entry name" value="GDHRDH"/>
</dbReference>
<gene>
    <name evidence="3" type="ORF">GO986_22040</name>
</gene>
<evidence type="ECO:0000256" key="1">
    <source>
        <dbReference type="ARBA" id="ARBA00006484"/>
    </source>
</evidence>
<comment type="caution">
    <text evidence="3">The sequence shown here is derived from an EMBL/GenBank/DDBJ whole genome shotgun (WGS) entry which is preliminary data.</text>
</comment>
<dbReference type="FunFam" id="3.40.50.720:FF:000084">
    <property type="entry name" value="Short-chain dehydrogenase reductase"/>
    <property type="match status" value="1"/>
</dbReference>
<protein>
    <submittedName>
        <fullName evidence="3">SDR family oxidoreductase</fullName>
    </submittedName>
</protein>
<dbReference type="InterPro" id="IPR036291">
    <property type="entry name" value="NAD(P)-bd_dom_sf"/>
</dbReference>
<dbReference type="CDD" id="cd05233">
    <property type="entry name" value="SDR_c"/>
    <property type="match status" value="1"/>
</dbReference>